<dbReference type="Proteomes" id="UP000075230">
    <property type="component" value="Unassembled WGS sequence"/>
</dbReference>
<protein>
    <submittedName>
        <fullName evidence="2">NADH pyrophosphatase</fullName>
    </submittedName>
</protein>
<evidence type="ECO:0000256" key="1">
    <source>
        <dbReference type="SAM" id="MobiDB-lite"/>
    </source>
</evidence>
<gene>
    <name evidence="2" type="ORF">RIB2604_00803620</name>
</gene>
<proteinExistence type="predicted"/>
<feature type="region of interest" description="Disordered" evidence="1">
    <location>
        <begin position="49"/>
        <end position="72"/>
    </location>
</feature>
<comment type="caution">
    <text evidence="2">The sequence shown here is derived from an EMBL/GenBank/DDBJ whole genome shotgun (WGS) entry which is preliminary data.</text>
</comment>
<reference evidence="2 3" key="1">
    <citation type="journal article" date="2016" name="DNA Res.">
        <title>Genome sequence of Aspergillus luchuensis NBRC 4314.</title>
        <authorList>
            <person name="Yamada O."/>
            <person name="Machida M."/>
            <person name="Hosoyama A."/>
            <person name="Goto M."/>
            <person name="Takahashi T."/>
            <person name="Futagami T."/>
            <person name="Yamagata Y."/>
            <person name="Takeuchi M."/>
            <person name="Kobayashi T."/>
            <person name="Koike H."/>
            <person name="Abe K."/>
            <person name="Asai K."/>
            <person name="Arita M."/>
            <person name="Fujita N."/>
            <person name="Fukuda K."/>
            <person name="Higa K."/>
            <person name="Horikawa H."/>
            <person name="Ishikawa T."/>
            <person name="Jinno K."/>
            <person name="Kato Y."/>
            <person name="Kirimura K."/>
            <person name="Mizutani O."/>
            <person name="Nakasone K."/>
            <person name="Sano M."/>
            <person name="Shiraishi Y."/>
            <person name="Tsukahara M."/>
            <person name="Gomi K."/>
        </authorList>
    </citation>
    <scope>NUCLEOTIDE SEQUENCE [LARGE SCALE GENOMIC DNA]</scope>
    <source>
        <strain evidence="2 3">RIB 2604</strain>
    </source>
</reference>
<evidence type="ECO:0000313" key="3">
    <source>
        <dbReference type="Proteomes" id="UP000075230"/>
    </source>
</evidence>
<reference evidence="3" key="2">
    <citation type="submission" date="2016-02" db="EMBL/GenBank/DDBJ databases">
        <title>Genome sequencing of Aspergillus luchuensis NBRC 4314.</title>
        <authorList>
            <person name="Yamada O."/>
        </authorList>
    </citation>
    <scope>NUCLEOTIDE SEQUENCE [LARGE SCALE GENOMIC DNA]</scope>
    <source>
        <strain evidence="3">RIB 2604</strain>
    </source>
</reference>
<name>A0A146F4W3_ASPKA</name>
<evidence type="ECO:0000313" key="2">
    <source>
        <dbReference type="EMBL" id="GAT20882.1"/>
    </source>
</evidence>
<sequence length="72" mass="7830">MDFKARLTFHEGKLADNVVNPEHVQEKGALSRLLLADLHEKKAAVNATATQAATAGKGKAKWMQQTRDDGLS</sequence>
<organism evidence="2 3">
    <name type="scientific">Aspergillus kawachii</name>
    <name type="common">White koji mold</name>
    <name type="synonym">Aspergillus awamori var. kawachi</name>
    <dbReference type="NCBI Taxonomy" id="1069201"/>
    <lineage>
        <taxon>Eukaryota</taxon>
        <taxon>Fungi</taxon>
        <taxon>Dikarya</taxon>
        <taxon>Ascomycota</taxon>
        <taxon>Pezizomycotina</taxon>
        <taxon>Eurotiomycetes</taxon>
        <taxon>Eurotiomycetidae</taxon>
        <taxon>Eurotiales</taxon>
        <taxon>Aspergillaceae</taxon>
        <taxon>Aspergillus</taxon>
        <taxon>Aspergillus subgen. Circumdati</taxon>
    </lineage>
</organism>
<accession>A0A146F4W3</accession>
<dbReference type="EMBL" id="BCWF01000008">
    <property type="protein sequence ID" value="GAT20882.1"/>
    <property type="molecule type" value="Genomic_DNA"/>
</dbReference>
<dbReference type="AlphaFoldDB" id="A0A146F4W3"/>